<dbReference type="InterPro" id="IPR038357">
    <property type="entry name" value="KEN_sf"/>
</dbReference>
<reference evidence="5" key="2">
    <citation type="submission" date="2015-03" db="UniProtKB">
        <authorList>
            <consortium name="EnsemblPlants"/>
        </authorList>
    </citation>
    <scope>IDENTIFICATION</scope>
</reference>
<keyword evidence="6" id="KW-1185">Reference proteome</keyword>
<reference evidence="5 6" key="1">
    <citation type="journal article" date="2014" name="Genome Biol.">
        <title>Transcriptome and methylome profiling reveals relics of genome dominance in the mesopolyploid Brassica oleracea.</title>
        <authorList>
            <person name="Parkin I.A."/>
            <person name="Koh C."/>
            <person name="Tang H."/>
            <person name="Robinson S.J."/>
            <person name="Kagale S."/>
            <person name="Clarke W.E."/>
            <person name="Town C.D."/>
            <person name="Nixon J."/>
            <person name="Krishnakumar V."/>
            <person name="Bidwell S.L."/>
            <person name="Denoeud F."/>
            <person name="Belcram H."/>
            <person name="Links M.G."/>
            <person name="Just J."/>
            <person name="Clarke C."/>
            <person name="Bender T."/>
            <person name="Huebert T."/>
            <person name="Mason A.S."/>
            <person name="Pires J.C."/>
            <person name="Barker G."/>
            <person name="Moore J."/>
            <person name="Walley P.G."/>
            <person name="Manoli S."/>
            <person name="Batley J."/>
            <person name="Edwards D."/>
            <person name="Nelson M.N."/>
            <person name="Wang X."/>
            <person name="Paterson A.H."/>
            <person name="King G."/>
            <person name="Bancroft I."/>
            <person name="Chalhoub B."/>
            <person name="Sharpe A.G."/>
        </authorList>
    </citation>
    <scope>NUCLEOTIDE SEQUENCE</scope>
    <source>
        <strain evidence="5 6">cv. TO1000</strain>
    </source>
</reference>
<dbReference type="GO" id="GO:0006397">
    <property type="term" value="P:mRNA processing"/>
    <property type="evidence" value="ECO:0007669"/>
    <property type="project" value="InterPro"/>
</dbReference>
<keyword evidence="2" id="KW-0067">ATP-binding</keyword>
<dbReference type="Gene3D" id="1.20.1440.180">
    <property type="entry name" value="KEN domain"/>
    <property type="match status" value="1"/>
</dbReference>
<dbReference type="GO" id="GO:0000813">
    <property type="term" value="C:ESCRT I complex"/>
    <property type="evidence" value="ECO:0007669"/>
    <property type="project" value="TreeGrafter"/>
</dbReference>
<evidence type="ECO:0000256" key="3">
    <source>
        <dbReference type="SAM" id="MobiDB-lite"/>
    </source>
</evidence>
<dbReference type="eggNOG" id="KOG1729">
    <property type="taxonomic scope" value="Eukaryota"/>
</dbReference>
<organism evidence="5 6">
    <name type="scientific">Brassica oleracea var. oleracea</name>
    <dbReference type="NCBI Taxonomy" id="109376"/>
    <lineage>
        <taxon>Eukaryota</taxon>
        <taxon>Viridiplantae</taxon>
        <taxon>Streptophyta</taxon>
        <taxon>Embryophyta</taxon>
        <taxon>Tracheophyta</taxon>
        <taxon>Spermatophyta</taxon>
        <taxon>Magnoliopsida</taxon>
        <taxon>eudicotyledons</taxon>
        <taxon>Gunneridae</taxon>
        <taxon>Pentapetalae</taxon>
        <taxon>rosids</taxon>
        <taxon>malvids</taxon>
        <taxon>Brassicales</taxon>
        <taxon>Brassicaceae</taxon>
        <taxon>Brassiceae</taxon>
        <taxon>Brassica</taxon>
    </lineage>
</organism>
<dbReference type="GO" id="GO:0036258">
    <property type="term" value="P:multivesicular body assembly"/>
    <property type="evidence" value="ECO:0007669"/>
    <property type="project" value="InterPro"/>
</dbReference>
<feature type="region of interest" description="Disordered" evidence="3">
    <location>
        <begin position="73"/>
        <end position="109"/>
    </location>
</feature>
<dbReference type="Proteomes" id="UP000032141">
    <property type="component" value="Chromosome C8"/>
</dbReference>
<dbReference type="InterPro" id="IPR045893">
    <property type="entry name" value="FREE1"/>
</dbReference>
<evidence type="ECO:0000256" key="1">
    <source>
        <dbReference type="ARBA" id="ARBA00022741"/>
    </source>
</evidence>
<dbReference type="PANTHER" id="PTHR46977">
    <property type="entry name" value="PROTEIN FREE1"/>
    <property type="match status" value="1"/>
</dbReference>
<evidence type="ECO:0000259" key="4">
    <source>
        <dbReference type="PROSITE" id="PS51392"/>
    </source>
</evidence>
<accession>A0A0D3DZB8</accession>
<protein>
    <recommendedName>
        <fullName evidence="4">KEN domain-containing protein</fullName>
    </recommendedName>
</protein>
<name>A0A0D3DZB8_BRAOL</name>
<dbReference type="PANTHER" id="PTHR46977:SF6">
    <property type="entry name" value="(RAPE) HYPOTHETICAL PROTEIN"/>
    <property type="match status" value="1"/>
</dbReference>
<dbReference type="GO" id="GO:0070676">
    <property type="term" value="P:intralumenal vesicle formation"/>
    <property type="evidence" value="ECO:0007669"/>
    <property type="project" value="TreeGrafter"/>
</dbReference>
<dbReference type="GO" id="GO:0005524">
    <property type="term" value="F:ATP binding"/>
    <property type="evidence" value="ECO:0007669"/>
    <property type="project" value="UniProtKB-KW"/>
</dbReference>
<dbReference type="InterPro" id="IPR010513">
    <property type="entry name" value="KEN_dom"/>
</dbReference>
<dbReference type="PROSITE" id="PS51392">
    <property type="entry name" value="KEN"/>
    <property type="match status" value="1"/>
</dbReference>
<dbReference type="GO" id="GO:0004540">
    <property type="term" value="F:RNA nuclease activity"/>
    <property type="evidence" value="ECO:0007669"/>
    <property type="project" value="InterPro"/>
</dbReference>
<dbReference type="STRING" id="109376.A0A0D3DZB8"/>
<dbReference type="HOGENOM" id="CLU_1752276_0_0_1"/>
<dbReference type="GO" id="GO:0043130">
    <property type="term" value="F:ubiquitin binding"/>
    <property type="evidence" value="ECO:0007669"/>
    <property type="project" value="InterPro"/>
</dbReference>
<proteinExistence type="predicted"/>
<feature type="domain" description="KEN" evidence="4">
    <location>
        <begin position="1"/>
        <end position="47"/>
    </location>
</feature>
<evidence type="ECO:0000256" key="2">
    <source>
        <dbReference type="ARBA" id="ARBA00022840"/>
    </source>
</evidence>
<dbReference type="EnsemblPlants" id="Bo8g117640.1">
    <property type="protein sequence ID" value="Bo8g117640.1"/>
    <property type="gene ID" value="Bo8g117640"/>
</dbReference>
<keyword evidence="1" id="KW-0547">Nucleotide-binding</keyword>
<dbReference type="GO" id="GO:0031902">
    <property type="term" value="C:late endosome membrane"/>
    <property type="evidence" value="ECO:0007669"/>
    <property type="project" value="TreeGrafter"/>
</dbReference>
<dbReference type="Gramene" id="Bo8g117640.1">
    <property type="protein sequence ID" value="Bo8g117640.1"/>
    <property type="gene ID" value="Bo8g117640"/>
</dbReference>
<evidence type="ECO:0000313" key="5">
    <source>
        <dbReference type="EnsemblPlants" id="Bo8g117640.1"/>
    </source>
</evidence>
<feature type="compositionally biased region" description="Basic and acidic residues" evidence="3">
    <location>
        <begin position="84"/>
        <end position="97"/>
    </location>
</feature>
<dbReference type="Pfam" id="PF06479">
    <property type="entry name" value="Ribonuc_2-5A"/>
    <property type="match status" value="1"/>
</dbReference>
<sequence>MKEILGTTQKDVLEYFSASFPQLLLQTYHVINEHFQTDPAFLAFAERNAPQVPVSDRCMAEVSQRLSYAKESASRNVSVQSHGDLARKLQEEMEKNRRSSSGSREGSGRRMKEVACPTCTVLLLVQVPISGSETIECGFCQNPFLVSSH</sequence>
<dbReference type="AlphaFoldDB" id="A0A0D3DZB8"/>
<evidence type="ECO:0000313" key="6">
    <source>
        <dbReference type="Proteomes" id="UP000032141"/>
    </source>
</evidence>